<reference evidence="3" key="1">
    <citation type="submission" date="2016-11" db="UniProtKB">
        <authorList>
            <consortium name="WormBaseParasite"/>
        </authorList>
    </citation>
    <scope>IDENTIFICATION</scope>
</reference>
<dbReference type="Proteomes" id="UP000095283">
    <property type="component" value="Unplaced"/>
</dbReference>
<evidence type="ECO:0000313" key="2">
    <source>
        <dbReference type="Proteomes" id="UP000095283"/>
    </source>
</evidence>
<organism evidence="2 3">
    <name type="scientific">Heterorhabditis bacteriophora</name>
    <name type="common">Entomopathogenic nematode worm</name>
    <dbReference type="NCBI Taxonomy" id="37862"/>
    <lineage>
        <taxon>Eukaryota</taxon>
        <taxon>Metazoa</taxon>
        <taxon>Ecdysozoa</taxon>
        <taxon>Nematoda</taxon>
        <taxon>Chromadorea</taxon>
        <taxon>Rhabditida</taxon>
        <taxon>Rhabditina</taxon>
        <taxon>Rhabditomorpha</taxon>
        <taxon>Strongyloidea</taxon>
        <taxon>Heterorhabditidae</taxon>
        <taxon>Heterorhabditis</taxon>
    </lineage>
</organism>
<feature type="compositionally biased region" description="Gly residues" evidence="1">
    <location>
        <begin position="1"/>
        <end position="10"/>
    </location>
</feature>
<dbReference type="AlphaFoldDB" id="A0A1I7WTE5"/>
<proteinExistence type="predicted"/>
<feature type="region of interest" description="Disordered" evidence="1">
    <location>
        <begin position="1"/>
        <end position="81"/>
    </location>
</feature>
<feature type="compositionally biased region" description="Low complexity" evidence="1">
    <location>
        <begin position="25"/>
        <end position="39"/>
    </location>
</feature>
<protein>
    <submittedName>
        <fullName evidence="3">Calcium/calmodulin-dependent 3',5'-cyclic nucleotide phosphodiesterase 1C</fullName>
    </submittedName>
</protein>
<evidence type="ECO:0000313" key="3">
    <source>
        <dbReference type="WBParaSite" id="Hba_08431"/>
    </source>
</evidence>
<dbReference type="WBParaSite" id="Hba_08431">
    <property type="protein sequence ID" value="Hba_08431"/>
    <property type="gene ID" value="Hba_08431"/>
</dbReference>
<accession>A0A1I7WTE5</accession>
<sequence length="81" mass="8665">MAGETDGGQPGQEAGDGHPESTHNSAFADSSAPDSSSRAADSHRGSLWMSMGLGFHSNDDSRRRRMSKKRESIELASLECK</sequence>
<keyword evidence="2" id="KW-1185">Reference proteome</keyword>
<name>A0A1I7WTE5_HETBA</name>
<evidence type="ECO:0000256" key="1">
    <source>
        <dbReference type="SAM" id="MobiDB-lite"/>
    </source>
</evidence>